<dbReference type="Pfam" id="PF01454">
    <property type="entry name" value="MAGE"/>
    <property type="match status" value="1"/>
</dbReference>
<dbReference type="Gene3D" id="1.10.10.1210">
    <property type="entry name" value="MAGE homology domain, winged helix WH2 motif"/>
    <property type="match status" value="1"/>
</dbReference>
<feature type="region of interest" description="Disordered" evidence="1">
    <location>
        <begin position="1"/>
        <end position="24"/>
    </location>
</feature>
<dbReference type="Gene3D" id="1.10.10.1200">
    <property type="entry name" value="MAGE homology domain, winged helix WH1 motif"/>
    <property type="match status" value="1"/>
</dbReference>
<dbReference type="EMBL" id="JARQZJ010000121">
    <property type="protein sequence ID" value="KAK9888020.1"/>
    <property type="molecule type" value="Genomic_DNA"/>
</dbReference>
<sequence length="267" mass="30769">MGPKRKYLTQPTTSPQPKSKYRSTQPNIDNIFQQIEASSSVDVNELANDCVRYIIYKCGQQLPFRRSDLQKNIKGLLGKNFDNVIERTSLILKNVYGFKLILCDTGSKFYIVSNNLPYVEEPDEKQSDELPKDRMSILLMLILAHIFMSTSAVSQASMYSFLKSLHVDPERNHELFGNVKEYLTNTLVKQQYLNIDKDSITNDISFSWGVRAEKEISKHELLKFICKVYKSTNPKAWTTQYNDAVNQPLENCRNMQIEVDGEETNSE</sequence>
<proteinExistence type="predicted"/>
<name>A0AAW1V7P9_9CUCU</name>
<feature type="compositionally biased region" description="Polar residues" evidence="1">
    <location>
        <begin position="9"/>
        <end position="24"/>
    </location>
</feature>
<evidence type="ECO:0000313" key="3">
    <source>
        <dbReference type="EMBL" id="KAK9888020.1"/>
    </source>
</evidence>
<accession>A0AAW1V7P9</accession>
<dbReference type="InterPro" id="IPR002190">
    <property type="entry name" value="MHD_dom"/>
</dbReference>
<dbReference type="GO" id="GO:0005634">
    <property type="term" value="C:nucleus"/>
    <property type="evidence" value="ECO:0007669"/>
    <property type="project" value="TreeGrafter"/>
</dbReference>
<reference evidence="3 4" key="1">
    <citation type="submission" date="2023-03" db="EMBL/GenBank/DDBJ databases">
        <title>Genome insight into feeding habits of ladybird beetles.</title>
        <authorList>
            <person name="Li H.-S."/>
            <person name="Huang Y.-H."/>
            <person name="Pang H."/>
        </authorList>
    </citation>
    <scope>NUCLEOTIDE SEQUENCE [LARGE SCALE GENOMIC DNA]</scope>
    <source>
        <strain evidence="3">SYSU_2023b</strain>
        <tissue evidence="3">Whole body</tissue>
    </source>
</reference>
<protein>
    <recommendedName>
        <fullName evidence="2">MAGE domain-containing protein</fullName>
    </recommendedName>
</protein>
<dbReference type="InterPro" id="IPR041899">
    <property type="entry name" value="MAGE_WH2"/>
</dbReference>
<evidence type="ECO:0000313" key="4">
    <source>
        <dbReference type="Proteomes" id="UP001431783"/>
    </source>
</evidence>
<evidence type="ECO:0000259" key="2">
    <source>
        <dbReference type="PROSITE" id="PS50838"/>
    </source>
</evidence>
<dbReference type="SMART" id="SM01373">
    <property type="entry name" value="MAGE"/>
    <property type="match status" value="1"/>
</dbReference>
<dbReference type="FunFam" id="1.10.10.1210:FF:000001">
    <property type="entry name" value="melanoma-associated antigen D1"/>
    <property type="match status" value="1"/>
</dbReference>
<organism evidence="3 4">
    <name type="scientific">Henosepilachna vigintioctopunctata</name>
    <dbReference type="NCBI Taxonomy" id="420089"/>
    <lineage>
        <taxon>Eukaryota</taxon>
        <taxon>Metazoa</taxon>
        <taxon>Ecdysozoa</taxon>
        <taxon>Arthropoda</taxon>
        <taxon>Hexapoda</taxon>
        <taxon>Insecta</taxon>
        <taxon>Pterygota</taxon>
        <taxon>Neoptera</taxon>
        <taxon>Endopterygota</taxon>
        <taxon>Coleoptera</taxon>
        <taxon>Polyphaga</taxon>
        <taxon>Cucujiformia</taxon>
        <taxon>Coccinelloidea</taxon>
        <taxon>Coccinellidae</taxon>
        <taxon>Epilachninae</taxon>
        <taxon>Epilachnini</taxon>
        <taxon>Henosepilachna</taxon>
    </lineage>
</organism>
<comment type="caution">
    <text evidence="3">The sequence shown here is derived from an EMBL/GenBank/DDBJ whole genome shotgun (WGS) entry which is preliminary data.</text>
</comment>
<dbReference type="PANTHER" id="PTHR11736:SF14">
    <property type="entry name" value="NSE3 HOMOLOG, SMC5-SMC6 COMPLEX COMPONENT"/>
    <property type="match status" value="1"/>
</dbReference>
<dbReference type="PANTHER" id="PTHR11736">
    <property type="entry name" value="MELANOMA-ASSOCIATED ANTIGEN MAGE ANTIGEN"/>
    <property type="match status" value="1"/>
</dbReference>
<gene>
    <name evidence="3" type="ORF">WA026_000304</name>
</gene>
<evidence type="ECO:0000256" key="1">
    <source>
        <dbReference type="SAM" id="MobiDB-lite"/>
    </source>
</evidence>
<dbReference type="AlphaFoldDB" id="A0AAW1V7P9"/>
<keyword evidence="4" id="KW-1185">Reference proteome</keyword>
<dbReference type="PROSITE" id="PS50838">
    <property type="entry name" value="MAGE"/>
    <property type="match status" value="1"/>
</dbReference>
<feature type="domain" description="MAGE" evidence="2">
    <location>
        <begin position="43"/>
        <end position="244"/>
    </location>
</feature>
<dbReference type="Proteomes" id="UP001431783">
    <property type="component" value="Unassembled WGS sequence"/>
</dbReference>
<dbReference type="InterPro" id="IPR041898">
    <property type="entry name" value="MAGE_WH1"/>
</dbReference>
<dbReference type="InterPro" id="IPR037445">
    <property type="entry name" value="MAGE"/>
</dbReference>